<evidence type="ECO:0000256" key="1">
    <source>
        <dbReference type="ARBA" id="ARBA00001255"/>
    </source>
</evidence>
<dbReference type="GO" id="GO:0004557">
    <property type="term" value="F:alpha-galactosidase activity"/>
    <property type="evidence" value="ECO:0007669"/>
    <property type="project" value="UniProtKB-EC"/>
</dbReference>
<dbReference type="CDD" id="cd14792">
    <property type="entry name" value="GH27"/>
    <property type="match status" value="1"/>
</dbReference>
<keyword evidence="7" id="KW-1015">Disulfide bond</keyword>
<name>A0A7S3SR46_EMIHU</name>
<dbReference type="InterPro" id="IPR013780">
    <property type="entry name" value="Glyco_hydro_b"/>
</dbReference>
<protein>
    <recommendedName>
        <fullName evidence="3 7">Alpha-galactosidase</fullName>
        <ecNumber evidence="3 7">3.2.1.22</ecNumber>
    </recommendedName>
    <alternativeName>
        <fullName evidence="7">Melibiase</fullName>
    </alternativeName>
</protein>
<accession>A0A7S3SR46</accession>
<dbReference type="Gene3D" id="2.60.40.1180">
    <property type="entry name" value="Golgi alpha-mannosidase II"/>
    <property type="match status" value="1"/>
</dbReference>
<feature type="domain" description="Alpha galactosidase C-terminal" evidence="9">
    <location>
        <begin position="379"/>
        <end position="451"/>
    </location>
</feature>
<evidence type="ECO:0000256" key="8">
    <source>
        <dbReference type="SAM" id="SignalP"/>
    </source>
</evidence>
<feature type="chain" id="PRO_5030684228" description="Alpha-galactosidase" evidence="8">
    <location>
        <begin position="20"/>
        <end position="466"/>
    </location>
</feature>
<reference evidence="10" key="1">
    <citation type="submission" date="2021-01" db="EMBL/GenBank/DDBJ databases">
        <authorList>
            <person name="Corre E."/>
            <person name="Pelletier E."/>
            <person name="Niang G."/>
            <person name="Scheremetjew M."/>
            <person name="Finn R."/>
            <person name="Kale V."/>
            <person name="Holt S."/>
            <person name="Cochrane G."/>
            <person name="Meng A."/>
            <person name="Brown T."/>
            <person name="Cohen L."/>
        </authorList>
    </citation>
    <scope>NUCLEOTIDE SEQUENCE</scope>
    <source>
        <strain evidence="10">379</strain>
    </source>
</reference>
<sequence>MPPLLLSVGLASLLATVHALDNGLGHTPRLAFSTWNFFGTGATESEVHDIAASLERTGLKALGFDTINIDAGSLDRDRTTGRLVASSRFPSGLRNLSDWLHGAGFHFGAYNDISGHTCGNGPAAGSLGHYEADAVTFAHEWQVDYLKVDFCGVEMPGTPPENCTGVVGRSCGTVPVESAGQYAHWSALSTALNKTGRPIYLDLCPHAIADGVGTEVPKGKLMYAPPKEWTLSQRRALANSLLVEYDNTWDAWIYKQTSGLIFNIDAMVQATTLSFSGPGHWNYADMLQMCAYGKGVTPGGGMTLNEYRVHYSVWSILASPLVIGADIRSLEKDHPDCLTLLKNAAIVAVSQDPAALPPRLVSQTPPLRSAEATTLTITSQTFARPLSRGRLAVLLLNRGQKTAKLSASWAELGLAVGLRVHVFDVIAQSAAGTATDSFQANVPSHDVAFVILEPEAGAPPLHRVVR</sequence>
<gene>
    <name evidence="10" type="ORF">EHUX00137_LOCUS25306</name>
</gene>
<organism evidence="10">
    <name type="scientific">Emiliania huxleyi</name>
    <name type="common">Coccolithophore</name>
    <name type="synonym">Pontosphaera huxleyi</name>
    <dbReference type="NCBI Taxonomy" id="2903"/>
    <lineage>
        <taxon>Eukaryota</taxon>
        <taxon>Haptista</taxon>
        <taxon>Haptophyta</taxon>
        <taxon>Prymnesiophyceae</taxon>
        <taxon>Isochrysidales</taxon>
        <taxon>Noelaerhabdaceae</taxon>
        <taxon>Emiliania</taxon>
    </lineage>
</organism>
<evidence type="ECO:0000256" key="3">
    <source>
        <dbReference type="ARBA" id="ARBA00012755"/>
    </source>
</evidence>
<dbReference type="InterPro" id="IPR002241">
    <property type="entry name" value="Glyco_hydro_27"/>
</dbReference>
<dbReference type="Pfam" id="PF17801">
    <property type="entry name" value="Melibiase_C"/>
    <property type="match status" value="1"/>
</dbReference>
<feature type="signal peptide" evidence="8">
    <location>
        <begin position="1"/>
        <end position="19"/>
    </location>
</feature>
<dbReference type="InterPro" id="IPR017853">
    <property type="entry name" value="GH"/>
</dbReference>
<dbReference type="EC" id="3.2.1.22" evidence="3 7"/>
<evidence type="ECO:0000256" key="2">
    <source>
        <dbReference type="ARBA" id="ARBA00009743"/>
    </source>
</evidence>
<evidence type="ECO:0000256" key="7">
    <source>
        <dbReference type="RuleBase" id="RU361168"/>
    </source>
</evidence>
<dbReference type="PANTHER" id="PTHR11452">
    <property type="entry name" value="ALPHA-GALACTOSIDASE/ALPHA-N-ACETYLGALACTOSAMINIDASE"/>
    <property type="match status" value="1"/>
</dbReference>
<dbReference type="InterPro" id="IPR013785">
    <property type="entry name" value="Aldolase_TIM"/>
</dbReference>
<evidence type="ECO:0000256" key="4">
    <source>
        <dbReference type="ARBA" id="ARBA00022729"/>
    </source>
</evidence>
<evidence type="ECO:0000259" key="9">
    <source>
        <dbReference type="Pfam" id="PF17801"/>
    </source>
</evidence>
<comment type="similarity">
    <text evidence="2 7">Belongs to the glycosyl hydrolase 27 family.</text>
</comment>
<dbReference type="PRINTS" id="PR00740">
    <property type="entry name" value="GLHYDRLASE27"/>
</dbReference>
<evidence type="ECO:0000256" key="5">
    <source>
        <dbReference type="ARBA" id="ARBA00022801"/>
    </source>
</evidence>
<dbReference type="GO" id="GO:0005975">
    <property type="term" value="P:carbohydrate metabolic process"/>
    <property type="evidence" value="ECO:0007669"/>
    <property type="project" value="InterPro"/>
</dbReference>
<keyword evidence="4 8" id="KW-0732">Signal</keyword>
<dbReference type="Pfam" id="PF16499">
    <property type="entry name" value="Melibiase_2"/>
    <property type="match status" value="2"/>
</dbReference>
<dbReference type="EMBL" id="HBIR01032564">
    <property type="protein sequence ID" value="CAE0562300.1"/>
    <property type="molecule type" value="Transcribed_RNA"/>
</dbReference>
<comment type="catalytic activity">
    <reaction evidence="1 7">
        <text>Hydrolysis of terminal, non-reducing alpha-D-galactose residues in alpha-D-galactosides, including galactose oligosaccharides, galactomannans and galactolipids.</text>
        <dbReference type="EC" id="3.2.1.22"/>
    </reaction>
</comment>
<dbReference type="PANTHER" id="PTHR11452:SF75">
    <property type="entry name" value="ALPHA-GALACTOSIDASE MEL1"/>
    <property type="match status" value="1"/>
</dbReference>
<proteinExistence type="inferred from homology"/>
<evidence type="ECO:0000256" key="6">
    <source>
        <dbReference type="ARBA" id="ARBA00023295"/>
    </source>
</evidence>
<dbReference type="InterPro" id="IPR041233">
    <property type="entry name" value="Melibiase_C"/>
</dbReference>
<dbReference type="Gene3D" id="3.20.20.70">
    <property type="entry name" value="Aldolase class I"/>
    <property type="match status" value="1"/>
</dbReference>
<dbReference type="SUPFAM" id="SSF51445">
    <property type="entry name" value="(Trans)glycosidases"/>
    <property type="match status" value="1"/>
</dbReference>
<dbReference type="AlphaFoldDB" id="A0A7S3SR46"/>
<dbReference type="SUPFAM" id="SSF51011">
    <property type="entry name" value="Glycosyl hydrolase domain"/>
    <property type="match status" value="1"/>
</dbReference>
<keyword evidence="5 7" id="KW-0378">Hydrolase</keyword>
<evidence type="ECO:0000313" key="10">
    <source>
        <dbReference type="EMBL" id="CAE0562300.1"/>
    </source>
</evidence>
<keyword evidence="6 7" id="KW-0326">Glycosidase</keyword>